<dbReference type="OrthoDB" id="5361365at2"/>
<sequence>MIKDGIGGANTRTGLQFEAKADLRQLFTAIPGYELRETADNAGYEVWFAGKLLAHCFKKREFYRFLKRYQINWQDHLSKRLEPDNGLFVIVRDTLFIIEVKYQKVEGSVDEKLQTCDFKRKQYTKLVHTLGWRVEYVYVLNAEWFDKPKYRDTLDYIHSVGCHYLFDQIPLKWLGLPDGTTED</sequence>
<gene>
    <name evidence="1" type="ORF">NCTC13294_02381</name>
</gene>
<protein>
    <submittedName>
        <fullName evidence="1">Uncharacterized protein</fullName>
    </submittedName>
</protein>
<name>A0A381EF15_9GAMM</name>
<accession>A0A381EF15</accession>
<dbReference type="EMBL" id="UFUW01000001">
    <property type="protein sequence ID" value="SUX25357.1"/>
    <property type="molecule type" value="Genomic_DNA"/>
</dbReference>
<dbReference type="Proteomes" id="UP000254572">
    <property type="component" value="Unassembled WGS sequence"/>
</dbReference>
<keyword evidence="2" id="KW-1185">Reference proteome</keyword>
<evidence type="ECO:0000313" key="1">
    <source>
        <dbReference type="EMBL" id="SUX25357.1"/>
    </source>
</evidence>
<organism evidence="1 2">
    <name type="scientific">Cardiobacterium valvarum</name>
    <dbReference type="NCBI Taxonomy" id="194702"/>
    <lineage>
        <taxon>Bacteria</taxon>
        <taxon>Pseudomonadati</taxon>
        <taxon>Pseudomonadota</taxon>
        <taxon>Gammaproteobacteria</taxon>
        <taxon>Cardiobacteriales</taxon>
        <taxon>Cardiobacteriaceae</taxon>
        <taxon>Cardiobacterium</taxon>
    </lineage>
</organism>
<proteinExistence type="predicted"/>
<evidence type="ECO:0000313" key="2">
    <source>
        <dbReference type="Proteomes" id="UP000254572"/>
    </source>
</evidence>
<dbReference type="RefSeq" id="WP_115612482.1">
    <property type="nucleotide sequence ID" value="NZ_JBHLZC010000001.1"/>
</dbReference>
<reference evidence="1 2" key="1">
    <citation type="submission" date="2018-06" db="EMBL/GenBank/DDBJ databases">
        <authorList>
            <consortium name="Pathogen Informatics"/>
            <person name="Doyle S."/>
        </authorList>
    </citation>
    <scope>NUCLEOTIDE SEQUENCE [LARGE SCALE GENOMIC DNA]</scope>
    <source>
        <strain evidence="1 2">NCTC13294</strain>
    </source>
</reference>
<dbReference type="AlphaFoldDB" id="A0A381EF15"/>